<organism evidence="5 6">
    <name type="scientific">Oceanobacillus kapialis</name>
    <dbReference type="NCBI Taxonomy" id="481353"/>
    <lineage>
        <taxon>Bacteria</taxon>
        <taxon>Bacillati</taxon>
        <taxon>Bacillota</taxon>
        <taxon>Bacilli</taxon>
        <taxon>Bacillales</taxon>
        <taxon>Bacillaceae</taxon>
        <taxon>Oceanobacillus</taxon>
    </lineage>
</organism>
<evidence type="ECO:0000256" key="3">
    <source>
        <dbReference type="SAM" id="Coils"/>
    </source>
</evidence>
<evidence type="ECO:0000313" key="6">
    <source>
        <dbReference type="Proteomes" id="UP001597451"/>
    </source>
</evidence>
<accession>A0ABW5PWA0</accession>
<dbReference type="InterPro" id="IPR050465">
    <property type="entry name" value="UPF0194_transport"/>
</dbReference>
<dbReference type="PANTHER" id="PTHR32347">
    <property type="entry name" value="EFFLUX SYSTEM COMPONENT YKNX-RELATED"/>
    <property type="match status" value="1"/>
</dbReference>
<comment type="caution">
    <text evidence="5">The sequence shown here is derived from an EMBL/GenBank/DDBJ whole genome shotgun (WGS) entry which is preliminary data.</text>
</comment>
<evidence type="ECO:0000313" key="5">
    <source>
        <dbReference type="EMBL" id="MFD2627663.1"/>
    </source>
</evidence>
<name>A0ABW5PWA0_9BACI</name>
<reference evidence="6" key="1">
    <citation type="journal article" date="2019" name="Int. J. Syst. Evol. Microbiol.">
        <title>The Global Catalogue of Microorganisms (GCM) 10K type strain sequencing project: providing services to taxonomists for standard genome sequencing and annotation.</title>
        <authorList>
            <consortium name="The Broad Institute Genomics Platform"/>
            <consortium name="The Broad Institute Genome Sequencing Center for Infectious Disease"/>
            <person name="Wu L."/>
            <person name="Ma J."/>
        </authorList>
    </citation>
    <scope>NUCLEOTIDE SEQUENCE [LARGE SCALE GENOMIC DNA]</scope>
    <source>
        <strain evidence="6">TISTR 1858</strain>
    </source>
</reference>
<proteinExistence type="predicted"/>
<dbReference type="InterPro" id="IPR058639">
    <property type="entry name" value="BSH_YknX-like"/>
</dbReference>
<feature type="coiled-coil region" evidence="3">
    <location>
        <begin position="171"/>
        <end position="198"/>
    </location>
</feature>
<dbReference type="PANTHER" id="PTHR32347:SF14">
    <property type="entry name" value="EFFLUX SYSTEM COMPONENT YKNX-RELATED"/>
    <property type="match status" value="1"/>
</dbReference>
<keyword evidence="2 3" id="KW-0175">Coiled coil</keyword>
<evidence type="ECO:0000259" key="4">
    <source>
        <dbReference type="Pfam" id="PF25984"/>
    </source>
</evidence>
<dbReference type="EMBL" id="JBHUMX010000005">
    <property type="protein sequence ID" value="MFD2627663.1"/>
    <property type="molecule type" value="Genomic_DNA"/>
</dbReference>
<dbReference type="Pfam" id="PF25984">
    <property type="entry name" value="BSH_YknX"/>
    <property type="match status" value="1"/>
</dbReference>
<protein>
    <submittedName>
        <fullName evidence="5">Efflux RND transporter periplasmic adaptor subunit</fullName>
    </submittedName>
</protein>
<evidence type="ECO:0000256" key="2">
    <source>
        <dbReference type="ARBA" id="ARBA00023054"/>
    </source>
</evidence>
<comment type="subcellular location">
    <subcellularLocation>
        <location evidence="1">Cell envelope</location>
    </subcellularLocation>
</comment>
<keyword evidence="6" id="KW-1185">Reference proteome</keyword>
<evidence type="ECO:0000256" key="1">
    <source>
        <dbReference type="ARBA" id="ARBA00004196"/>
    </source>
</evidence>
<gene>
    <name evidence="5" type="ORF">ACFSUN_02515</name>
</gene>
<dbReference type="Gene3D" id="1.10.287.470">
    <property type="entry name" value="Helix hairpin bin"/>
    <property type="match status" value="1"/>
</dbReference>
<dbReference type="Proteomes" id="UP001597451">
    <property type="component" value="Unassembled WGS sequence"/>
</dbReference>
<sequence length="434" mass="48323">MKKRKKRLIQLIVLLFIATNYLLVFLDKENKVDRIAYVHDWYDIFQANLEETVSTPGVLAATEEKPVYFDKEAGTFNEFLVEEGAQVNAGDPLFSYRVHNYYETEANLLEEAAKLEGQLTAIETAIATISAYQIPEADTESAPSFEVNQDEILVEFPQDPIEANLMKEQYLAEKQNELTQKTAELALIEGQLTELQQTGDTITVESPFEGRVKELSDSLQDPLITVESTVLHAEGELSESMRPRIEEGFPVRIEVSETAALLEGAVAGVSDAPKGEVSVKGESVYPFQVTLEAPPDEGEDAVEGEETAEEENAGEEILDLLPGYHANLIITTDSAEGAATLFEKNMHQNKIWKMTVEGTLQEQTIKTGIKMNEMREITEGAAVGEWVADSPKGQLREGATFITPLKAWQQPWKQLMNPKTTNWWDHVAAGILSR</sequence>
<feature type="domain" description="YknX-like barrel-sandwich hybrid" evidence="4">
    <location>
        <begin position="67"/>
        <end position="216"/>
    </location>
</feature>
<dbReference type="Gene3D" id="2.40.50.100">
    <property type="match status" value="1"/>
</dbReference>
<dbReference type="RefSeq" id="WP_379560321.1">
    <property type="nucleotide sequence ID" value="NZ_JBHUMX010000005.1"/>
</dbReference>